<protein>
    <submittedName>
        <fullName evidence="1">RNA-binding protein</fullName>
    </submittedName>
</protein>
<dbReference type="AlphaFoldDB" id="A0A936ZEC3"/>
<evidence type="ECO:0000313" key="2">
    <source>
        <dbReference type="Proteomes" id="UP000613011"/>
    </source>
</evidence>
<comment type="caution">
    <text evidence="1">The sequence shown here is derived from an EMBL/GenBank/DDBJ whole genome shotgun (WGS) entry which is preliminary data.</text>
</comment>
<dbReference type="RefSeq" id="WP_201682419.1">
    <property type="nucleotide sequence ID" value="NZ_JAEQNA010000001.1"/>
</dbReference>
<evidence type="ECO:0000313" key="1">
    <source>
        <dbReference type="EMBL" id="MBL0419382.1"/>
    </source>
</evidence>
<dbReference type="Proteomes" id="UP000613011">
    <property type="component" value="Unassembled WGS sequence"/>
</dbReference>
<organism evidence="1 2">
    <name type="scientific">Ramlibacter aurantiacus</name>
    <dbReference type="NCBI Taxonomy" id="2801330"/>
    <lineage>
        <taxon>Bacteria</taxon>
        <taxon>Pseudomonadati</taxon>
        <taxon>Pseudomonadota</taxon>
        <taxon>Betaproteobacteria</taxon>
        <taxon>Burkholderiales</taxon>
        <taxon>Comamonadaceae</taxon>
        <taxon>Ramlibacter</taxon>
    </lineage>
</organism>
<dbReference type="EMBL" id="JAEQNA010000001">
    <property type="protein sequence ID" value="MBL0419382.1"/>
    <property type="molecule type" value="Genomic_DNA"/>
</dbReference>
<keyword evidence="2" id="KW-1185">Reference proteome</keyword>
<gene>
    <name evidence="1" type="ORF">JI739_03375</name>
</gene>
<name>A0A936ZEC3_9BURK</name>
<sequence>MKPFVMQSSMTTMSGVFYPTGHAVLMFPGGHEDARKACKALAAVGIDDDEMSLLSPEVIMSDITRTVGSADIPLPSVGTEADTVRQMSHLAAQGHWGLLVHAPHQKDSDLIRKAIENIPVSYAQKYRQLVIEDL</sequence>
<accession>A0A936ZEC3</accession>
<reference evidence="1" key="1">
    <citation type="submission" date="2021-01" db="EMBL/GenBank/DDBJ databases">
        <title>Ramlibacter sp. strain AW1 16S ribosomal RNA gene Genome sequencing and assembly.</title>
        <authorList>
            <person name="Kang M."/>
        </authorList>
    </citation>
    <scope>NUCLEOTIDE SEQUENCE</scope>
    <source>
        <strain evidence="1">AW1</strain>
    </source>
</reference>
<proteinExistence type="predicted"/>